<keyword evidence="2" id="KW-1185">Reference proteome</keyword>
<protein>
    <submittedName>
        <fullName evidence="1">ABC transporter substrate-binding protein</fullName>
    </submittedName>
</protein>
<dbReference type="Proteomes" id="UP001595847">
    <property type="component" value="Unassembled WGS sequence"/>
</dbReference>
<dbReference type="Pfam" id="PF13416">
    <property type="entry name" value="SBP_bac_8"/>
    <property type="match status" value="1"/>
</dbReference>
<dbReference type="PANTHER" id="PTHR43649:SF12">
    <property type="entry name" value="DIACETYLCHITOBIOSE BINDING PROTEIN DASA"/>
    <property type="match status" value="1"/>
</dbReference>
<dbReference type="RefSeq" id="WP_378537809.1">
    <property type="nucleotide sequence ID" value="NZ_JBHSBH010000015.1"/>
</dbReference>
<dbReference type="PANTHER" id="PTHR43649">
    <property type="entry name" value="ARABINOSE-BINDING PROTEIN-RELATED"/>
    <property type="match status" value="1"/>
</dbReference>
<dbReference type="EMBL" id="JBHSBH010000015">
    <property type="protein sequence ID" value="MFC3999392.1"/>
    <property type="molecule type" value="Genomic_DNA"/>
</dbReference>
<dbReference type="Gene3D" id="3.40.190.10">
    <property type="entry name" value="Periplasmic binding protein-like II"/>
    <property type="match status" value="2"/>
</dbReference>
<evidence type="ECO:0000313" key="1">
    <source>
        <dbReference type="EMBL" id="MFC3999392.1"/>
    </source>
</evidence>
<gene>
    <name evidence="1" type="ORF">ACFOVU_26005</name>
</gene>
<sequence length="456" mass="48453">MLATGLVATACGAPGGAEQTGPYQLTAEETVDQPFTPEEVAELGDITLRVWADQNEQGTLEELIPAYEEAYPNVTVEPTYKSFDDLMNTVVPALQAGGGDAPDLVQGNQGYSVDGALVQGGLIRPMDDIAEAYGWTDGVSPSFLASMSWDETGMRFGQGTLYGISPVTQLVSVFYNKDILAAANVAPPETFEDMEAALEAVKEQGEQPIIMGNAEQYPAFQLYGVIQGAYSEPLGLTEWINGTTGADFVNEGNLQAADKLVEWEENGYIQDGYNGLAEADAVTNFAEGDGAFLIGGDWNAEALVAADAENVGFIPPPTGESGGHVTQGGSGLPWHINSQTENLPAAAAFLAMQQDPEFAQTLADIGRIPVTSPDVEGTTPLAQETIDAANALMADDGQIGYLDWATDTMYDTLAAETQELLDGRKSTDEFLSNVQTDWRQFQTEHNEQGSESGSDG</sequence>
<name>A0ABV8FU42_9ACTN</name>
<evidence type="ECO:0000313" key="2">
    <source>
        <dbReference type="Proteomes" id="UP001595847"/>
    </source>
</evidence>
<dbReference type="SUPFAM" id="SSF53850">
    <property type="entry name" value="Periplasmic binding protein-like II"/>
    <property type="match status" value="1"/>
</dbReference>
<accession>A0ABV8FU42</accession>
<dbReference type="InterPro" id="IPR006059">
    <property type="entry name" value="SBP"/>
</dbReference>
<organism evidence="1 2">
    <name type="scientific">Nocardiopsis sediminis</name>
    <dbReference type="NCBI Taxonomy" id="1778267"/>
    <lineage>
        <taxon>Bacteria</taxon>
        <taxon>Bacillati</taxon>
        <taxon>Actinomycetota</taxon>
        <taxon>Actinomycetes</taxon>
        <taxon>Streptosporangiales</taxon>
        <taxon>Nocardiopsidaceae</taxon>
        <taxon>Nocardiopsis</taxon>
    </lineage>
</organism>
<reference evidence="2" key="1">
    <citation type="journal article" date="2019" name="Int. J. Syst. Evol. Microbiol.">
        <title>The Global Catalogue of Microorganisms (GCM) 10K type strain sequencing project: providing services to taxonomists for standard genome sequencing and annotation.</title>
        <authorList>
            <consortium name="The Broad Institute Genomics Platform"/>
            <consortium name="The Broad Institute Genome Sequencing Center for Infectious Disease"/>
            <person name="Wu L."/>
            <person name="Ma J."/>
        </authorList>
    </citation>
    <scope>NUCLEOTIDE SEQUENCE [LARGE SCALE GENOMIC DNA]</scope>
    <source>
        <strain evidence="2">TBRC 1826</strain>
    </source>
</reference>
<dbReference type="InterPro" id="IPR050490">
    <property type="entry name" value="Bact_solute-bd_prot1"/>
</dbReference>
<proteinExistence type="predicted"/>
<comment type="caution">
    <text evidence="1">The sequence shown here is derived from an EMBL/GenBank/DDBJ whole genome shotgun (WGS) entry which is preliminary data.</text>
</comment>